<gene>
    <name evidence="1" type="ORF">IAD16_06170</name>
</gene>
<comment type="caution">
    <text evidence="1">The sequence shown here is derived from an EMBL/GenBank/DDBJ whole genome shotgun (WGS) entry which is preliminary data.</text>
</comment>
<organism evidence="1 2">
    <name type="scientific">Candidatus Fimisoma avicola</name>
    <dbReference type="NCBI Taxonomy" id="2840826"/>
    <lineage>
        <taxon>Bacteria</taxon>
        <taxon>Bacillati</taxon>
        <taxon>Bacillota</taxon>
        <taxon>Clostridia</taxon>
        <taxon>Eubacteriales</taxon>
        <taxon>Candidatus Fimisoma</taxon>
    </lineage>
</organism>
<proteinExistence type="predicted"/>
<evidence type="ECO:0000313" key="2">
    <source>
        <dbReference type="Proteomes" id="UP000824091"/>
    </source>
</evidence>
<protein>
    <submittedName>
        <fullName evidence="1">Uncharacterized protein</fullName>
    </submittedName>
</protein>
<reference evidence="1" key="2">
    <citation type="journal article" date="2021" name="PeerJ">
        <title>Extensive microbial diversity within the chicken gut microbiome revealed by metagenomics and culture.</title>
        <authorList>
            <person name="Gilroy R."/>
            <person name="Ravi A."/>
            <person name="Getino M."/>
            <person name="Pursley I."/>
            <person name="Horton D.L."/>
            <person name="Alikhan N.F."/>
            <person name="Baker D."/>
            <person name="Gharbi K."/>
            <person name="Hall N."/>
            <person name="Watson M."/>
            <person name="Adriaenssens E.M."/>
            <person name="Foster-Nyarko E."/>
            <person name="Jarju S."/>
            <person name="Secka A."/>
            <person name="Antonio M."/>
            <person name="Oren A."/>
            <person name="Chaudhuri R.R."/>
            <person name="La Ragione R."/>
            <person name="Hildebrand F."/>
            <person name="Pallen M.J."/>
        </authorList>
    </citation>
    <scope>NUCLEOTIDE SEQUENCE</scope>
    <source>
        <strain evidence="1">11300</strain>
    </source>
</reference>
<reference evidence="1" key="1">
    <citation type="submission" date="2020-10" db="EMBL/GenBank/DDBJ databases">
        <authorList>
            <person name="Gilroy R."/>
        </authorList>
    </citation>
    <scope>NUCLEOTIDE SEQUENCE</scope>
    <source>
        <strain evidence="1">11300</strain>
    </source>
</reference>
<dbReference type="AlphaFoldDB" id="A0A9D1I6Q4"/>
<evidence type="ECO:0000313" key="1">
    <source>
        <dbReference type="EMBL" id="HIU27945.1"/>
    </source>
</evidence>
<name>A0A9D1I6Q4_9FIRM</name>
<feature type="non-terminal residue" evidence="1">
    <location>
        <position position="49"/>
    </location>
</feature>
<accession>A0A9D1I6Q4</accession>
<dbReference type="Proteomes" id="UP000824091">
    <property type="component" value="Unassembled WGS sequence"/>
</dbReference>
<sequence length="49" mass="5349">MNKIEKEISNAVTGAADKIAENAHIAEATAHFEKLLREQLARAEKMANA</sequence>
<dbReference type="EMBL" id="DVMO01000091">
    <property type="protein sequence ID" value="HIU27945.1"/>
    <property type="molecule type" value="Genomic_DNA"/>
</dbReference>